<dbReference type="InterPro" id="IPR014966">
    <property type="entry name" value="FRG-dom"/>
</dbReference>
<gene>
    <name evidence="2" type="ORF">IV64_GL002110</name>
</gene>
<reference evidence="2 3" key="1">
    <citation type="journal article" date="2015" name="Genome Announc.">
        <title>Expanding the biotechnology potential of lactobacilli through comparative genomics of 213 strains and associated genera.</title>
        <authorList>
            <person name="Sun Z."/>
            <person name="Harris H.M."/>
            <person name="McCann A."/>
            <person name="Guo C."/>
            <person name="Argimon S."/>
            <person name="Zhang W."/>
            <person name="Yang X."/>
            <person name="Jeffery I.B."/>
            <person name="Cooney J.C."/>
            <person name="Kagawa T.F."/>
            <person name="Liu W."/>
            <person name="Song Y."/>
            <person name="Salvetti E."/>
            <person name="Wrobel A."/>
            <person name="Rasinkangas P."/>
            <person name="Parkhill J."/>
            <person name="Rea M.C."/>
            <person name="O'Sullivan O."/>
            <person name="Ritari J."/>
            <person name="Douillard F.P."/>
            <person name="Paul Ross R."/>
            <person name="Yang R."/>
            <person name="Briner A.E."/>
            <person name="Felis G.E."/>
            <person name="de Vos W.M."/>
            <person name="Barrangou R."/>
            <person name="Klaenhammer T.R."/>
            <person name="Caufield P.W."/>
            <person name="Cui Y."/>
            <person name="Zhang H."/>
            <person name="O'Toole P.W."/>
        </authorList>
    </citation>
    <scope>NUCLEOTIDE SEQUENCE [LARGE SCALE GENOMIC DNA]</scope>
    <source>
        <strain evidence="2 3">LMG 26013</strain>
    </source>
</reference>
<evidence type="ECO:0000313" key="2">
    <source>
        <dbReference type="EMBL" id="KRO11843.1"/>
    </source>
</evidence>
<dbReference type="AlphaFoldDB" id="A0A0R2MK56"/>
<comment type="caution">
    <text evidence="2">The sequence shown here is derived from an EMBL/GenBank/DDBJ whole genome shotgun (WGS) entry which is preliminary data.</text>
</comment>
<dbReference type="EMBL" id="JQCL01000047">
    <property type="protein sequence ID" value="KRO11843.1"/>
    <property type="molecule type" value="Genomic_DNA"/>
</dbReference>
<name>A0A0R2MK56_9LACO</name>
<evidence type="ECO:0000313" key="3">
    <source>
        <dbReference type="Proteomes" id="UP000051783"/>
    </source>
</evidence>
<dbReference type="Pfam" id="PF08867">
    <property type="entry name" value="FRG"/>
    <property type="match status" value="1"/>
</dbReference>
<dbReference type="STRING" id="942150.IV64_GL002110"/>
<dbReference type="Proteomes" id="UP000051783">
    <property type="component" value="Unassembled WGS sequence"/>
</dbReference>
<proteinExistence type="predicted"/>
<evidence type="ECO:0000259" key="1">
    <source>
        <dbReference type="SMART" id="SM00901"/>
    </source>
</evidence>
<organism evidence="2 3">
    <name type="scientific">Lactiplantibacillus xiangfangensis</name>
    <dbReference type="NCBI Taxonomy" id="942150"/>
    <lineage>
        <taxon>Bacteria</taxon>
        <taxon>Bacillati</taxon>
        <taxon>Bacillota</taxon>
        <taxon>Bacilli</taxon>
        <taxon>Lactobacillales</taxon>
        <taxon>Lactobacillaceae</taxon>
        <taxon>Lactiplantibacillus</taxon>
    </lineage>
</organism>
<protein>
    <recommendedName>
        <fullName evidence="1">FRG domain-containing protein</fullName>
    </recommendedName>
</protein>
<dbReference type="PATRIC" id="fig|942150.3.peg.2203"/>
<accession>A0A0R2MK56</accession>
<keyword evidence="3" id="KW-1185">Reference proteome</keyword>
<feature type="domain" description="FRG" evidence="1">
    <location>
        <begin position="40"/>
        <end position="142"/>
    </location>
</feature>
<sequence length="368" mass="43002">MLISIGGSILNIQSVNSFLSKKAESLKSIKANVTVDGRGLIPRFFYRGQSNDFKSSNNVASIFRQKELSGYTHEYSFTNEYMRRYANDFNNLENNFSRLSYMQHFGLPTRLLDVTTNALVALYFACQSHLDSERHETDGIVTMFFSNKTQNIDDFTYYSSRSDTVEVLSTLALMDEEKKKSIYRKISSFNKNIDDLLKEDENHLYQSWYMDLVKQFPEGYYEQLSEENQKVYDSLNDFYKEINQSYEMQCLYHDIKRDTGYFADLINFRTLLHPFFVEPSINNERLRAQSGFFLFEPYDGTSCSLENIHDDIDNKVSLYNGHNEPIRLVIPGEKKQQILNELNQSLEINQATLFPDKENVASYIKNNF</sequence>
<dbReference type="SMART" id="SM00901">
    <property type="entry name" value="FRG"/>
    <property type="match status" value="1"/>
</dbReference>